<evidence type="ECO:0000313" key="14">
    <source>
        <dbReference type="Proteomes" id="UP000253303"/>
    </source>
</evidence>
<dbReference type="AlphaFoldDB" id="A0A366M4E2"/>
<protein>
    <recommendedName>
        <fullName evidence="11">Transcriptional regulator WhiB</fullName>
    </recommendedName>
</protein>
<dbReference type="Proteomes" id="UP000253303">
    <property type="component" value="Unassembled WGS sequence"/>
</dbReference>
<keyword evidence="4 11" id="KW-0479">Metal-binding</keyword>
<sequence length="81" mass="8789">MGSWIEHAACRDADPELFFPIGAVPSPEQLKAARRVCAGCPVHGPCLRFAVESGQSGGIWAGTTERERRAMREEVLHGART</sequence>
<evidence type="ECO:0000256" key="5">
    <source>
        <dbReference type="ARBA" id="ARBA00023004"/>
    </source>
</evidence>
<evidence type="ECO:0000256" key="1">
    <source>
        <dbReference type="ARBA" id="ARBA00004496"/>
    </source>
</evidence>
<keyword evidence="8 11" id="KW-0238">DNA-binding</keyword>
<evidence type="ECO:0000256" key="2">
    <source>
        <dbReference type="ARBA" id="ARBA00006597"/>
    </source>
</evidence>
<dbReference type="OrthoDB" id="8104048at2"/>
<evidence type="ECO:0000256" key="4">
    <source>
        <dbReference type="ARBA" id="ARBA00022723"/>
    </source>
</evidence>
<evidence type="ECO:0000256" key="10">
    <source>
        <dbReference type="ARBA" id="ARBA00023163"/>
    </source>
</evidence>
<keyword evidence="6 11" id="KW-0411">Iron-sulfur</keyword>
<keyword evidence="11" id="KW-0963">Cytoplasm</keyword>
<proteinExistence type="inferred from homology"/>
<dbReference type="HAMAP" id="MF_01479">
    <property type="entry name" value="WhiB"/>
    <property type="match status" value="1"/>
</dbReference>
<evidence type="ECO:0000313" key="13">
    <source>
        <dbReference type="EMBL" id="RBQ20464.1"/>
    </source>
</evidence>
<keyword evidence="14" id="KW-1185">Reference proteome</keyword>
<evidence type="ECO:0000256" key="7">
    <source>
        <dbReference type="ARBA" id="ARBA00023015"/>
    </source>
</evidence>
<feature type="domain" description="4Fe-4S Wbl-type" evidence="12">
    <location>
        <begin position="9"/>
        <end position="70"/>
    </location>
</feature>
<dbReference type="PANTHER" id="PTHR38839:SF6">
    <property type="entry name" value="TRANSCRIPTIONAL REGULATOR WHIB1"/>
    <property type="match status" value="1"/>
</dbReference>
<dbReference type="PANTHER" id="PTHR38839">
    <property type="entry name" value="TRANSCRIPTIONAL REGULATOR WHID-RELATED"/>
    <property type="match status" value="1"/>
</dbReference>
<dbReference type="PROSITE" id="PS51674">
    <property type="entry name" value="4FE4S_WBL"/>
    <property type="match status" value="1"/>
</dbReference>
<organism evidence="13 14">
    <name type="scientific">Spongiactinospora rosea</name>
    <dbReference type="NCBI Taxonomy" id="2248750"/>
    <lineage>
        <taxon>Bacteria</taxon>
        <taxon>Bacillati</taxon>
        <taxon>Actinomycetota</taxon>
        <taxon>Actinomycetes</taxon>
        <taxon>Streptosporangiales</taxon>
        <taxon>Streptosporangiaceae</taxon>
        <taxon>Spongiactinospora</taxon>
    </lineage>
</organism>
<dbReference type="GO" id="GO:0035731">
    <property type="term" value="F:dinitrosyl-iron complex binding"/>
    <property type="evidence" value="ECO:0007669"/>
    <property type="project" value="UniProtKB-UniRule"/>
</dbReference>
<dbReference type="EMBL" id="QMEY01000003">
    <property type="protein sequence ID" value="RBQ20464.1"/>
    <property type="molecule type" value="Genomic_DNA"/>
</dbReference>
<keyword evidence="5 11" id="KW-0408">Iron</keyword>
<reference evidence="13 14" key="1">
    <citation type="submission" date="2018-06" db="EMBL/GenBank/DDBJ databases">
        <title>Sphaerisporangium craniellae sp. nov., isolated from a marine sponge in the South China Sea.</title>
        <authorList>
            <person name="Li L."/>
        </authorList>
    </citation>
    <scope>NUCLEOTIDE SEQUENCE [LARGE SCALE GENOMIC DNA]</scope>
    <source>
        <strain evidence="13 14">LHW63015</strain>
    </source>
</reference>
<evidence type="ECO:0000256" key="3">
    <source>
        <dbReference type="ARBA" id="ARBA00022485"/>
    </source>
</evidence>
<evidence type="ECO:0000256" key="11">
    <source>
        <dbReference type="HAMAP-Rule" id="MF_01479"/>
    </source>
</evidence>
<evidence type="ECO:0000256" key="9">
    <source>
        <dbReference type="ARBA" id="ARBA00023157"/>
    </source>
</evidence>
<keyword evidence="3 11" id="KW-0004">4Fe-4S</keyword>
<keyword evidence="10 11" id="KW-0804">Transcription</keyword>
<evidence type="ECO:0000256" key="6">
    <source>
        <dbReference type="ARBA" id="ARBA00023014"/>
    </source>
</evidence>
<keyword evidence="7 11" id="KW-0805">Transcription regulation</keyword>
<comment type="function">
    <text evidence="11">Acts as a transcriptional regulator. Probably redox-responsive. The apo- but not holo-form probably binds DNA.</text>
</comment>
<dbReference type="InterPro" id="IPR003482">
    <property type="entry name" value="Whib"/>
</dbReference>
<feature type="binding site" evidence="11">
    <location>
        <position position="40"/>
    </location>
    <ligand>
        <name>[4Fe-4S] cluster</name>
        <dbReference type="ChEBI" id="CHEBI:49883"/>
    </ligand>
</feature>
<gene>
    <name evidence="11" type="primary">whiB</name>
    <name evidence="13" type="ORF">DP939_11850</name>
</gene>
<accession>A0A366M4E2</accession>
<comment type="caution">
    <text evidence="13">The sequence shown here is derived from an EMBL/GenBank/DDBJ whole genome shotgun (WGS) entry which is preliminary data.</text>
</comment>
<feature type="binding site" evidence="11">
    <location>
        <position position="37"/>
    </location>
    <ligand>
        <name>[4Fe-4S] cluster</name>
        <dbReference type="ChEBI" id="CHEBI:49883"/>
    </ligand>
</feature>
<name>A0A366M4E2_9ACTN</name>
<dbReference type="RefSeq" id="WP_113980658.1">
    <property type="nucleotide sequence ID" value="NZ_QMEY01000003.1"/>
</dbReference>
<dbReference type="GO" id="GO:0047134">
    <property type="term" value="F:protein-disulfide reductase [NAD(P)H] activity"/>
    <property type="evidence" value="ECO:0007669"/>
    <property type="project" value="TreeGrafter"/>
</dbReference>
<dbReference type="InterPro" id="IPR034768">
    <property type="entry name" value="4FE4S_WBL"/>
</dbReference>
<dbReference type="GO" id="GO:0045454">
    <property type="term" value="P:cell redox homeostasis"/>
    <property type="evidence" value="ECO:0007669"/>
    <property type="project" value="TreeGrafter"/>
</dbReference>
<evidence type="ECO:0000259" key="12">
    <source>
        <dbReference type="PROSITE" id="PS51674"/>
    </source>
</evidence>
<feature type="binding site" evidence="11">
    <location>
        <position position="10"/>
    </location>
    <ligand>
        <name>[4Fe-4S] cluster</name>
        <dbReference type="ChEBI" id="CHEBI:49883"/>
    </ligand>
</feature>
<dbReference type="GO" id="GO:0003677">
    <property type="term" value="F:DNA binding"/>
    <property type="evidence" value="ECO:0007669"/>
    <property type="project" value="UniProtKB-UniRule"/>
</dbReference>
<comment type="subcellular location">
    <subcellularLocation>
        <location evidence="1 11">Cytoplasm</location>
    </subcellularLocation>
</comment>
<evidence type="ECO:0000256" key="8">
    <source>
        <dbReference type="ARBA" id="ARBA00023125"/>
    </source>
</evidence>
<comment type="PTM">
    <text evidence="11">The Fe-S cluster can be nitrosylated by nitric oxide (NO).</text>
</comment>
<comment type="similarity">
    <text evidence="2 11">Belongs to the WhiB family.</text>
</comment>
<comment type="PTM">
    <text evidence="11">Upon Fe-S cluster removal intramolecular disulfide bonds are formed.</text>
</comment>
<keyword evidence="9 11" id="KW-1015">Disulfide bond</keyword>
<dbReference type="GO" id="GO:0051539">
    <property type="term" value="F:4 iron, 4 sulfur cluster binding"/>
    <property type="evidence" value="ECO:0007669"/>
    <property type="project" value="UniProtKB-UniRule"/>
</dbReference>
<dbReference type="GO" id="GO:0005737">
    <property type="term" value="C:cytoplasm"/>
    <property type="evidence" value="ECO:0007669"/>
    <property type="project" value="UniProtKB-SubCell"/>
</dbReference>
<feature type="binding site" evidence="11">
    <location>
        <position position="46"/>
    </location>
    <ligand>
        <name>[4Fe-4S] cluster</name>
        <dbReference type="ChEBI" id="CHEBI:49883"/>
    </ligand>
</feature>
<dbReference type="GO" id="GO:0045892">
    <property type="term" value="P:negative regulation of DNA-templated transcription"/>
    <property type="evidence" value="ECO:0007669"/>
    <property type="project" value="TreeGrafter"/>
</dbReference>
<dbReference type="Pfam" id="PF02467">
    <property type="entry name" value="Whib"/>
    <property type="match status" value="1"/>
</dbReference>
<comment type="cofactor">
    <cofactor evidence="11">
        <name>[4Fe-4S] cluster</name>
        <dbReference type="ChEBI" id="CHEBI:49883"/>
    </cofactor>
    <text evidence="11">Binds 1 [4Fe-4S] cluster per subunit. Following nitrosylation of the [4Fe-4S] cluster binds 1 [4Fe-8(NO)] cluster per subunit.</text>
</comment>
<dbReference type="GO" id="GO:0046872">
    <property type="term" value="F:metal ion binding"/>
    <property type="evidence" value="ECO:0007669"/>
    <property type="project" value="UniProtKB-KW"/>
</dbReference>